<sequence length="287" mass="30097">MVGRGGQVEAWILLEHNGPWPATAPDGVVDPGVLAEARRRAPGVRVQLIRSAERPRVTRPLALLAWTSGTNPWVEARRLGSEQELLDVDLEALARGAPVGFGKPVYEPFLTVCTHGKKDPCCAEFGRPALRALSVALAGRVWETTHLGGDRFAANALVFPYGLCYGRVGPTDALALARCADAGEVHLPNLRGRTSLSPAAQVAEYQIRRATGLTGLTDVSVEDVAESDGQSVVQLASSVGRFEVALALVDEGVPGVGSCGSGATASTGRWVARLVRHVEAAAAADVA</sequence>
<dbReference type="CDD" id="cd03062">
    <property type="entry name" value="TRX_Fd_Sucrase"/>
    <property type="match status" value="1"/>
</dbReference>
<dbReference type="RefSeq" id="WP_131153448.1">
    <property type="nucleotide sequence ID" value="NZ_CP036402.1"/>
</dbReference>
<dbReference type="InterPro" id="IPR036249">
    <property type="entry name" value="Thioredoxin-like_sf"/>
</dbReference>
<keyword evidence="2" id="KW-1185">Reference proteome</keyword>
<dbReference type="AlphaFoldDB" id="A0A411YB64"/>
<accession>A0A411YB64</accession>
<evidence type="ECO:0000313" key="1">
    <source>
        <dbReference type="EMBL" id="QBI18450.1"/>
    </source>
</evidence>
<proteinExistence type="predicted"/>
<dbReference type="KEGG" id="erz:ER308_01955"/>
<organism evidence="1 2">
    <name type="scientific">Egibacter rhizosphaerae</name>
    <dbReference type="NCBI Taxonomy" id="1670831"/>
    <lineage>
        <taxon>Bacteria</taxon>
        <taxon>Bacillati</taxon>
        <taxon>Actinomycetota</taxon>
        <taxon>Nitriliruptoria</taxon>
        <taxon>Egibacterales</taxon>
        <taxon>Egibacteraceae</taxon>
        <taxon>Egibacter</taxon>
    </lineage>
</organism>
<dbReference type="Proteomes" id="UP000291469">
    <property type="component" value="Chromosome"/>
</dbReference>
<gene>
    <name evidence="1" type="ORF">ER308_01955</name>
</gene>
<protein>
    <submittedName>
        <fullName evidence="1">Sucrase ferredoxin</fullName>
    </submittedName>
</protein>
<dbReference type="SUPFAM" id="SSF52833">
    <property type="entry name" value="Thioredoxin-like"/>
    <property type="match status" value="1"/>
</dbReference>
<dbReference type="InterPro" id="IPR009737">
    <property type="entry name" value="Aim32/Apd1-like"/>
</dbReference>
<name>A0A411YB64_9ACTN</name>
<evidence type="ECO:0000313" key="2">
    <source>
        <dbReference type="Proteomes" id="UP000291469"/>
    </source>
</evidence>
<dbReference type="OrthoDB" id="3399139at2"/>
<dbReference type="EMBL" id="CP036402">
    <property type="protein sequence ID" value="QBI18450.1"/>
    <property type="molecule type" value="Genomic_DNA"/>
</dbReference>
<reference evidence="1 2" key="1">
    <citation type="submission" date="2019-01" db="EMBL/GenBank/DDBJ databases">
        <title>Egibacter rhizosphaerae EGI 80759T.</title>
        <authorList>
            <person name="Chen D.-D."/>
            <person name="Tian Y."/>
            <person name="Jiao J.-Y."/>
            <person name="Zhang X.-T."/>
            <person name="Zhang Y.-G."/>
            <person name="Zhang Y."/>
            <person name="Xiao M."/>
            <person name="Shu W.-S."/>
            <person name="Li W.-J."/>
        </authorList>
    </citation>
    <scope>NUCLEOTIDE SEQUENCE [LARGE SCALE GENOMIC DNA]</scope>
    <source>
        <strain evidence="1 2">EGI 80759</strain>
    </source>
</reference>
<dbReference type="Pfam" id="PF06999">
    <property type="entry name" value="Suc_Fer-like"/>
    <property type="match status" value="1"/>
</dbReference>